<dbReference type="InterPro" id="IPR015424">
    <property type="entry name" value="PyrdxlP-dep_Trfase"/>
</dbReference>
<evidence type="ECO:0000313" key="3">
    <source>
        <dbReference type="Proteomes" id="UP000663879"/>
    </source>
</evidence>
<keyword evidence="3" id="KW-1185">Reference proteome</keyword>
<dbReference type="SUPFAM" id="SSF53383">
    <property type="entry name" value="PLP-dependent transferases"/>
    <property type="match status" value="1"/>
</dbReference>
<evidence type="ECO:0000313" key="2">
    <source>
        <dbReference type="EMBL" id="CAF1099096.1"/>
    </source>
</evidence>
<sequence length="64" mass="7234">AASEICERLSNDHGIYIQAINYPTVARGEERLRIVPNPHHTMKMIDDLVFSLVDAWIKTGLSLN</sequence>
<dbReference type="InterPro" id="IPR004839">
    <property type="entry name" value="Aminotransferase_I/II_large"/>
</dbReference>
<dbReference type="InterPro" id="IPR015422">
    <property type="entry name" value="PyrdxlP-dep_Trfase_small"/>
</dbReference>
<dbReference type="GO" id="GO:0030170">
    <property type="term" value="F:pyridoxal phosphate binding"/>
    <property type="evidence" value="ECO:0007669"/>
    <property type="project" value="InterPro"/>
</dbReference>
<comment type="caution">
    <text evidence="2">The sequence shown here is derived from an EMBL/GenBank/DDBJ whole genome shotgun (WGS) entry which is preliminary data.</text>
</comment>
<feature type="non-terminal residue" evidence="2">
    <location>
        <position position="1"/>
    </location>
</feature>
<gene>
    <name evidence="2" type="ORF">OXX778_LOCUS21055</name>
</gene>
<proteinExistence type="predicted"/>
<name>A0A814P0K4_9BILA</name>
<accession>A0A814P0K4</accession>
<dbReference type="AlphaFoldDB" id="A0A814P0K4"/>
<reference evidence="2" key="1">
    <citation type="submission" date="2021-02" db="EMBL/GenBank/DDBJ databases">
        <authorList>
            <person name="Nowell W R."/>
        </authorList>
    </citation>
    <scope>NUCLEOTIDE SEQUENCE</scope>
    <source>
        <strain evidence="2">Ploen Becks lab</strain>
    </source>
</reference>
<dbReference type="OrthoDB" id="10263824at2759"/>
<dbReference type="Gene3D" id="3.90.1150.10">
    <property type="entry name" value="Aspartate Aminotransferase, domain 1"/>
    <property type="match status" value="1"/>
</dbReference>
<feature type="domain" description="Aminotransferase class I/classII large" evidence="1">
    <location>
        <begin position="2"/>
        <end position="49"/>
    </location>
</feature>
<dbReference type="EMBL" id="CAJNOC010007448">
    <property type="protein sequence ID" value="CAF1099096.1"/>
    <property type="molecule type" value="Genomic_DNA"/>
</dbReference>
<organism evidence="2 3">
    <name type="scientific">Brachionus calyciflorus</name>
    <dbReference type="NCBI Taxonomy" id="104777"/>
    <lineage>
        <taxon>Eukaryota</taxon>
        <taxon>Metazoa</taxon>
        <taxon>Spiralia</taxon>
        <taxon>Gnathifera</taxon>
        <taxon>Rotifera</taxon>
        <taxon>Eurotatoria</taxon>
        <taxon>Monogononta</taxon>
        <taxon>Pseudotrocha</taxon>
        <taxon>Ploima</taxon>
        <taxon>Brachionidae</taxon>
        <taxon>Brachionus</taxon>
    </lineage>
</organism>
<evidence type="ECO:0000259" key="1">
    <source>
        <dbReference type="Pfam" id="PF00155"/>
    </source>
</evidence>
<dbReference type="Pfam" id="PF00155">
    <property type="entry name" value="Aminotran_1_2"/>
    <property type="match status" value="1"/>
</dbReference>
<dbReference type="Proteomes" id="UP000663879">
    <property type="component" value="Unassembled WGS sequence"/>
</dbReference>
<protein>
    <recommendedName>
        <fullName evidence="1">Aminotransferase class I/classII large domain-containing protein</fullName>
    </recommendedName>
</protein>